<feature type="domain" description="TonB-dependent receptor-like beta-barrel" evidence="12">
    <location>
        <begin position="269"/>
        <end position="712"/>
    </location>
</feature>
<dbReference type="InterPro" id="IPR012910">
    <property type="entry name" value="Plug_dom"/>
</dbReference>
<keyword evidence="6 10" id="KW-0798">TonB box</keyword>
<keyword evidence="4" id="KW-0812">Transmembrane</keyword>
<keyword evidence="2" id="KW-0813">Transport</keyword>
<dbReference type="Pfam" id="PF00593">
    <property type="entry name" value="TonB_dep_Rec_b-barrel"/>
    <property type="match status" value="1"/>
</dbReference>
<keyword evidence="8 14" id="KW-0675">Receptor</keyword>
<proteinExistence type="inferred from homology"/>
<reference evidence="14" key="2">
    <citation type="submission" date="2021-04" db="EMBL/GenBank/DDBJ databases">
        <authorList>
            <person name="Gilroy R."/>
        </authorList>
    </citation>
    <scope>NUCLEOTIDE SEQUENCE</scope>
    <source>
        <strain evidence="14">Gambia16-930</strain>
    </source>
</reference>
<dbReference type="GO" id="GO:0015344">
    <property type="term" value="F:siderophore uptake transmembrane transporter activity"/>
    <property type="evidence" value="ECO:0007669"/>
    <property type="project" value="TreeGrafter"/>
</dbReference>
<dbReference type="InterPro" id="IPR039426">
    <property type="entry name" value="TonB-dep_rcpt-like"/>
</dbReference>
<organism evidence="14 15">
    <name type="scientific">Candidatus Onthomorpha intestinigallinarum</name>
    <dbReference type="NCBI Taxonomy" id="2840880"/>
    <lineage>
        <taxon>Bacteria</taxon>
        <taxon>Pseudomonadati</taxon>
        <taxon>Bacteroidota</taxon>
        <taxon>Bacteroidia</taxon>
        <taxon>Bacteroidales</taxon>
        <taxon>Candidatus Onthomorpha</taxon>
    </lineage>
</organism>
<dbReference type="Pfam" id="PF13715">
    <property type="entry name" value="CarbopepD_reg_2"/>
    <property type="match status" value="1"/>
</dbReference>
<evidence type="ECO:0000256" key="4">
    <source>
        <dbReference type="ARBA" id="ARBA00022692"/>
    </source>
</evidence>
<comment type="similarity">
    <text evidence="10">Belongs to the TonB-dependent receptor family.</text>
</comment>
<dbReference type="Gene3D" id="2.40.170.20">
    <property type="entry name" value="TonB-dependent receptor, beta-barrel domain"/>
    <property type="match status" value="1"/>
</dbReference>
<evidence type="ECO:0000313" key="15">
    <source>
        <dbReference type="Proteomes" id="UP000824267"/>
    </source>
</evidence>
<protein>
    <submittedName>
        <fullName evidence="14">TonB-dependent receptor</fullName>
    </submittedName>
</protein>
<keyword evidence="9" id="KW-0998">Cell outer membrane</keyword>
<accession>A0A9D1RF61</accession>
<sequence length="755" mass="85120">MKKILFFAFIAFSAFGAFSQKKISGVVYDKANNETLPSANVYWLKGGGGVISDIEGRFTINRRYDYQTKLVVSFTGYTSDTVDVGASLSDSLRVYLQPTAQSLSVVEIRDRIKSNYLSKTSLEQKEIISAEGLKHLACCNLGESFESSASVDVGYSDAVSGSKQIQLLGLTGVYSQILLENMPFLRGLSAPFGLSYVPGNWMESISVSKGVATVKHGYETITGIIDLEYDKPQKADAFAFNMYMNNELKTEFNIKANAILNDRLATGFFAYGTYNGFKAFDHLGNGGKGDGFMDYPKQTQINVANRWNYEVEDGLCSQTLINYTHEERLGGQMSFEKDMRGNDSIYGLGGSTDRIHFFTKNGAPLGNTSSFGTQLSATYFEQDAYYGLSNYKGREGDIYANVLVNAEVRGGHSVDFGASFRYTDIREDLYSMPYKGATPFETARLDENLKADFYKQEIIPGVFGQFSFKYDKIFLATLGLRYDYNSFYERHIVTPRLHFRWQITDDLILRGAGGKGFRSANIIADNFGILASSRDIILEQKLDMEEAYNGGLNLSQTITIWGGRVMTIALDYYHTNFVNQVVMDLDRDAGKVFFYNLDGRSYSNAAQLDIRIEPIERFDVTIAGRYNDVKTTYHGQLMEKPYVSKWKGLLVLSYRTKYDKWIFDLTTQFNGRQRIPLNVGQTQGYADPYIYMLGQITRKFKNFDVYVGVENITNYVQQEPIIGADEIFTSKFDASVVYAPVMGRLFYAGLRWNIK</sequence>
<feature type="domain" description="TonB-dependent receptor plug" evidence="13">
    <location>
        <begin position="126"/>
        <end position="223"/>
    </location>
</feature>
<dbReference type="InterPro" id="IPR036942">
    <property type="entry name" value="Beta-barrel_TonB_sf"/>
</dbReference>
<dbReference type="PANTHER" id="PTHR30069">
    <property type="entry name" value="TONB-DEPENDENT OUTER MEMBRANE RECEPTOR"/>
    <property type="match status" value="1"/>
</dbReference>
<dbReference type="Pfam" id="PF07715">
    <property type="entry name" value="Plug"/>
    <property type="match status" value="1"/>
</dbReference>
<gene>
    <name evidence="14" type="ORF">IAC47_01765</name>
</gene>
<comment type="caution">
    <text evidence="14">The sequence shown here is derived from an EMBL/GenBank/DDBJ whole genome shotgun (WGS) entry which is preliminary data.</text>
</comment>
<feature type="chain" id="PRO_5038876438" evidence="11">
    <location>
        <begin position="20"/>
        <end position="755"/>
    </location>
</feature>
<comment type="subcellular location">
    <subcellularLocation>
        <location evidence="1">Cell outer membrane</location>
        <topology evidence="1">Multi-pass membrane protein</topology>
    </subcellularLocation>
</comment>
<dbReference type="AlphaFoldDB" id="A0A9D1RF61"/>
<evidence type="ECO:0000256" key="8">
    <source>
        <dbReference type="ARBA" id="ARBA00023170"/>
    </source>
</evidence>
<dbReference type="InterPro" id="IPR000531">
    <property type="entry name" value="Beta-barrel_TonB"/>
</dbReference>
<evidence type="ECO:0000256" key="2">
    <source>
        <dbReference type="ARBA" id="ARBA00022448"/>
    </source>
</evidence>
<dbReference type="InterPro" id="IPR008969">
    <property type="entry name" value="CarboxyPept-like_regulatory"/>
</dbReference>
<evidence type="ECO:0000256" key="11">
    <source>
        <dbReference type="SAM" id="SignalP"/>
    </source>
</evidence>
<evidence type="ECO:0000259" key="12">
    <source>
        <dbReference type="Pfam" id="PF00593"/>
    </source>
</evidence>
<name>A0A9D1RF61_9BACT</name>
<dbReference type="SUPFAM" id="SSF49464">
    <property type="entry name" value="Carboxypeptidase regulatory domain-like"/>
    <property type="match status" value="1"/>
</dbReference>
<keyword evidence="3" id="KW-1134">Transmembrane beta strand</keyword>
<evidence type="ECO:0000256" key="10">
    <source>
        <dbReference type="RuleBase" id="RU003357"/>
    </source>
</evidence>
<keyword evidence="7 10" id="KW-0472">Membrane</keyword>
<dbReference type="GO" id="GO:0009279">
    <property type="term" value="C:cell outer membrane"/>
    <property type="evidence" value="ECO:0007669"/>
    <property type="project" value="UniProtKB-SubCell"/>
</dbReference>
<keyword evidence="5 11" id="KW-0732">Signal</keyword>
<dbReference type="Gene3D" id="2.170.130.10">
    <property type="entry name" value="TonB-dependent receptor, plug domain"/>
    <property type="match status" value="1"/>
</dbReference>
<evidence type="ECO:0000313" key="14">
    <source>
        <dbReference type="EMBL" id="HIW86988.1"/>
    </source>
</evidence>
<evidence type="ECO:0000256" key="7">
    <source>
        <dbReference type="ARBA" id="ARBA00023136"/>
    </source>
</evidence>
<dbReference type="SUPFAM" id="SSF56935">
    <property type="entry name" value="Porins"/>
    <property type="match status" value="1"/>
</dbReference>
<evidence type="ECO:0000256" key="3">
    <source>
        <dbReference type="ARBA" id="ARBA00022452"/>
    </source>
</evidence>
<evidence type="ECO:0000256" key="6">
    <source>
        <dbReference type="ARBA" id="ARBA00023077"/>
    </source>
</evidence>
<evidence type="ECO:0000256" key="5">
    <source>
        <dbReference type="ARBA" id="ARBA00022729"/>
    </source>
</evidence>
<evidence type="ECO:0000259" key="13">
    <source>
        <dbReference type="Pfam" id="PF07715"/>
    </source>
</evidence>
<dbReference type="Proteomes" id="UP000824267">
    <property type="component" value="Unassembled WGS sequence"/>
</dbReference>
<dbReference type="PANTHER" id="PTHR30069:SF29">
    <property type="entry name" value="HEMOGLOBIN AND HEMOGLOBIN-HAPTOGLOBIN-BINDING PROTEIN 1-RELATED"/>
    <property type="match status" value="1"/>
</dbReference>
<dbReference type="EMBL" id="DXGG01000062">
    <property type="protein sequence ID" value="HIW86988.1"/>
    <property type="molecule type" value="Genomic_DNA"/>
</dbReference>
<feature type="signal peptide" evidence="11">
    <location>
        <begin position="1"/>
        <end position="19"/>
    </location>
</feature>
<evidence type="ECO:0000256" key="9">
    <source>
        <dbReference type="ARBA" id="ARBA00023237"/>
    </source>
</evidence>
<dbReference type="InterPro" id="IPR037066">
    <property type="entry name" value="Plug_dom_sf"/>
</dbReference>
<evidence type="ECO:0000256" key="1">
    <source>
        <dbReference type="ARBA" id="ARBA00004571"/>
    </source>
</evidence>
<dbReference type="GO" id="GO:0044718">
    <property type="term" value="P:siderophore transmembrane transport"/>
    <property type="evidence" value="ECO:0007669"/>
    <property type="project" value="TreeGrafter"/>
</dbReference>
<reference evidence="14" key="1">
    <citation type="journal article" date="2021" name="PeerJ">
        <title>Extensive microbial diversity within the chicken gut microbiome revealed by metagenomics and culture.</title>
        <authorList>
            <person name="Gilroy R."/>
            <person name="Ravi A."/>
            <person name="Getino M."/>
            <person name="Pursley I."/>
            <person name="Horton D.L."/>
            <person name="Alikhan N.F."/>
            <person name="Baker D."/>
            <person name="Gharbi K."/>
            <person name="Hall N."/>
            <person name="Watson M."/>
            <person name="Adriaenssens E.M."/>
            <person name="Foster-Nyarko E."/>
            <person name="Jarju S."/>
            <person name="Secka A."/>
            <person name="Antonio M."/>
            <person name="Oren A."/>
            <person name="Chaudhuri R.R."/>
            <person name="La Ragione R."/>
            <person name="Hildebrand F."/>
            <person name="Pallen M.J."/>
        </authorList>
    </citation>
    <scope>NUCLEOTIDE SEQUENCE</scope>
    <source>
        <strain evidence="14">Gambia16-930</strain>
    </source>
</reference>